<dbReference type="RefSeq" id="WP_160367226.1">
    <property type="nucleotide sequence ID" value="NZ_WSQA01000001.1"/>
</dbReference>
<protein>
    <submittedName>
        <fullName evidence="5">Tagaturonate reductase</fullName>
        <ecNumber evidence="5">1.1.1.58</ecNumber>
    </submittedName>
</protein>
<keyword evidence="2" id="KW-0520">NAD</keyword>
<feature type="domain" description="Mannitol dehydrogenase C-terminal" evidence="4">
    <location>
        <begin position="286"/>
        <end position="484"/>
    </location>
</feature>
<evidence type="ECO:0000256" key="1">
    <source>
        <dbReference type="ARBA" id="ARBA00023002"/>
    </source>
</evidence>
<dbReference type="GO" id="GO:0005829">
    <property type="term" value="C:cytosol"/>
    <property type="evidence" value="ECO:0007669"/>
    <property type="project" value="TreeGrafter"/>
</dbReference>
<dbReference type="InterPro" id="IPR013328">
    <property type="entry name" value="6PGD_dom2"/>
</dbReference>
<gene>
    <name evidence="5" type="ORF">GQF63_00980</name>
</gene>
<evidence type="ECO:0000259" key="3">
    <source>
        <dbReference type="Pfam" id="PF01232"/>
    </source>
</evidence>
<dbReference type="InterPro" id="IPR008927">
    <property type="entry name" value="6-PGluconate_DH-like_C_sf"/>
</dbReference>
<name>A0A6N8KUX2_9SPHI</name>
<reference evidence="5 6" key="1">
    <citation type="submission" date="2019-12" db="EMBL/GenBank/DDBJ databases">
        <authorList>
            <person name="Dong K."/>
        </authorList>
    </citation>
    <scope>NUCLEOTIDE SEQUENCE [LARGE SCALE GENOMIC DNA]</scope>
    <source>
        <strain evidence="5 6">JCM 31225</strain>
    </source>
</reference>
<dbReference type="AlphaFoldDB" id="A0A6N8KUX2"/>
<evidence type="ECO:0000313" key="5">
    <source>
        <dbReference type="EMBL" id="MVZ60584.1"/>
    </source>
</evidence>
<dbReference type="EC" id="1.1.1.58" evidence="5"/>
<dbReference type="InterPro" id="IPR013118">
    <property type="entry name" value="Mannitol_DH_C"/>
</dbReference>
<dbReference type="EMBL" id="WSQA01000001">
    <property type="protein sequence ID" value="MVZ60584.1"/>
    <property type="molecule type" value="Genomic_DNA"/>
</dbReference>
<dbReference type="Gene3D" id="1.10.1040.10">
    <property type="entry name" value="N-(1-d-carboxylethyl)-l-norvaline Dehydrogenase, domain 2"/>
    <property type="match status" value="1"/>
</dbReference>
<sequence>MFLNKKNLAAIGQTKASMPSEKSFTFPERIIQFGTGVLLRGLPDHIIHQANQDGSYDGRIVVVQSTGTAAVAEFAKQDNLYTLCVKGLQDGQEVEQYELINVISRVCAASTQWQEILALAASPDLEVLISNTTEVGITAGTDLITDQPPQTFPTKVCAFLYQRYQAFQCAADKGLVILPTELISNNGQELKKYVLEAANRSGLETGFIDWIEQANDFCDTLVDRIVPGKLPAAEQASTSALLGYEDNLMIMAEPYYLWAISCNQDRVKEKLRFAANQAQVHVVPSIEKFKEIKLRLLNGTHTFSCAPAILAGFSTVKEALQNTEFKAFVSGLMEEIILCMQGPAFADSELQDFAKQVLDRFGNPNLEHRWASISLNFTSKMHMRNVPLLEASVQREGKVLPCMVLGFAAYVLFMHSKEEGGQFIQEGYGERIVLQDESAAAVLGYLQQADQGLLSLLHDTTLWGVDLSTFPGFAAQVQEAIAQIEKHGFLQAFASRA</sequence>
<dbReference type="Gene3D" id="3.40.50.720">
    <property type="entry name" value="NAD(P)-binding Rossmann-like Domain"/>
    <property type="match status" value="1"/>
</dbReference>
<dbReference type="NCBIfam" id="NF002969">
    <property type="entry name" value="PRK03643.1"/>
    <property type="match status" value="1"/>
</dbReference>
<evidence type="ECO:0000256" key="2">
    <source>
        <dbReference type="ARBA" id="ARBA00023027"/>
    </source>
</evidence>
<dbReference type="Pfam" id="PF01232">
    <property type="entry name" value="Mannitol_dh"/>
    <property type="match status" value="1"/>
</dbReference>
<dbReference type="InterPro" id="IPR036291">
    <property type="entry name" value="NAD(P)-bd_dom_sf"/>
</dbReference>
<dbReference type="GO" id="GO:0019592">
    <property type="term" value="P:mannitol catabolic process"/>
    <property type="evidence" value="ECO:0007669"/>
    <property type="project" value="TreeGrafter"/>
</dbReference>
<keyword evidence="6" id="KW-1185">Reference proteome</keyword>
<dbReference type="GO" id="GO:0008926">
    <property type="term" value="F:mannitol-1-phosphate 5-dehydrogenase activity"/>
    <property type="evidence" value="ECO:0007669"/>
    <property type="project" value="TreeGrafter"/>
</dbReference>
<dbReference type="Proteomes" id="UP000435036">
    <property type="component" value="Unassembled WGS sequence"/>
</dbReference>
<dbReference type="InterPro" id="IPR013131">
    <property type="entry name" value="Mannitol_DH_N"/>
</dbReference>
<dbReference type="GO" id="GO:0009026">
    <property type="term" value="F:tagaturonate reductase activity"/>
    <property type="evidence" value="ECO:0007669"/>
    <property type="project" value="UniProtKB-EC"/>
</dbReference>
<feature type="domain" description="Mannitol dehydrogenase N-terminal" evidence="3">
    <location>
        <begin position="28"/>
        <end position="262"/>
    </location>
</feature>
<evidence type="ECO:0000259" key="4">
    <source>
        <dbReference type="Pfam" id="PF08125"/>
    </source>
</evidence>
<dbReference type="SUPFAM" id="SSF51735">
    <property type="entry name" value="NAD(P)-binding Rossmann-fold domains"/>
    <property type="match status" value="1"/>
</dbReference>
<proteinExistence type="predicted"/>
<organism evidence="5 6">
    <name type="scientific">Sphingobacterium humi</name>
    <dbReference type="NCBI Taxonomy" id="1796905"/>
    <lineage>
        <taxon>Bacteria</taxon>
        <taxon>Pseudomonadati</taxon>
        <taxon>Bacteroidota</taxon>
        <taxon>Sphingobacteriia</taxon>
        <taxon>Sphingobacteriales</taxon>
        <taxon>Sphingobacteriaceae</taxon>
        <taxon>Sphingobacterium</taxon>
    </lineage>
</organism>
<comment type="caution">
    <text evidence="5">The sequence shown here is derived from an EMBL/GenBank/DDBJ whole genome shotgun (WGS) entry which is preliminary data.</text>
</comment>
<accession>A0A6N8KUX2</accession>
<dbReference type="OrthoDB" id="9768714at2"/>
<keyword evidence="1 5" id="KW-0560">Oxidoreductase</keyword>
<dbReference type="PANTHER" id="PTHR30524">
    <property type="entry name" value="MANNITOL-1-PHOSPHATE 5-DEHYDROGENASE"/>
    <property type="match status" value="1"/>
</dbReference>
<dbReference type="PANTHER" id="PTHR30524:SF0">
    <property type="entry name" value="ALTRONATE OXIDOREDUCTASE-RELATED"/>
    <property type="match status" value="1"/>
</dbReference>
<dbReference type="Pfam" id="PF08125">
    <property type="entry name" value="Mannitol_dh_C"/>
    <property type="match status" value="1"/>
</dbReference>
<dbReference type="SUPFAM" id="SSF48179">
    <property type="entry name" value="6-phosphogluconate dehydrogenase C-terminal domain-like"/>
    <property type="match status" value="1"/>
</dbReference>
<evidence type="ECO:0000313" key="6">
    <source>
        <dbReference type="Proteomes" id="UP000435036"/>
    </source>
</evidence>